<dbReference type="GeneID" id="78776949"/>
<accession>A0A6A5GHC0</accession>
<proteinExistence type="predicted"/>
<dbReference type="KEGG" id="crq:GCK72_020569"/>
<dbReference type="EMBL" id="WUAV01000005">
    <property type="protein sequence ID" value="KAF1754011.1"/>
    <property type="molecule type" value="Genomic_DNA"/>
</dbReference>
<gene>
    <name evidence="1" type="ORF">GCK72_020569</name>
</gene>
<dbReference type="RefSeq" id="XP_053582571.1">
    <property type="nucleotide sequence ID" value="XM_053733658.1"/>
</dbReference>
<organism evidence="1 2">
    <name type="scientific">Caenorhabditis remanei</name>
    <name type="common">Caenorhabditis vulgaris</name>
    <dbReference type="NCBI Taxonomy" id="31234"/>
    <lineage>
        <taxon>Eukaryota</taxon>
        <taxon>Metazoa</taxon>
        <taxon>Ecdysozoa</taxon>
        <taxon>Nematoda</taxon>
        <taxon>Chromadorea</taxon>
        <taxon>Rhabditida</taxon>
        <taxon>Rhabditina</taxon>
        <taxon>Rhabditomorpha</taxon>
        <taxon>Rhabditoidea</taxon>
        <taxon>Rhabditidae</taxon>
        <taxon>Peloderinae</taxon>
        <taxon>Caenorhabditis</taxon>
    </lineage>
</organism>
<dbReference type="CTD" id="78776949"/>
<reference evidence="1 2" key="1">
    <citation type="submission" date="2019-12" db="EMBL/GenBank/DDBJ databases">
        <title>Chromosome-level assembly of the Caenorhabditis remanei genome.</title>
        <authorList>
            <person name="Teterina A.A."/>
            <person name="Willis J.H."/>
            <person name="Phillips P.C."/>
        </authorList>
    </citation>
    <scope>NUCLEOTIDE SEQUENCE [LARGE SCALE GENOMIC DNA]</scope>
    <source>
        <strain evidence="1 2">PX506</strain>
        <tissue evidence="1">Whole organism</tissue>
    </source>
</reference>
<name>A0A6A5GHC0_CAERE</name>
<dbReference type="Proteomes" id="UP000483820">
    <property type="component" value="Chromosome V"/>
</dbReference>
<evidence type="ECO:0000313" key="2">
    <source>
        <dbReference type="Proteomes" id="UP000483820"/>
    </source>
</evidence>
<evidence type="ECO:0000313" key="1">
    <source>
        <dbReference type="EMBL" id="KAF1754011.1"/>
    </source>
</evidence>
<dbReference type="AlphaFoldDB" id="A0A6A5GHC0"/>
<comment type="caution">
    <text evidence="1">The sequence shown here is derived from an EMBL/GenBank/DDBJ whole genome shotgun (WGS) entry which is preliminary data.</text>
</comment>
<sequence length="238" mass="26598">MIPSCWSSIFAPITMVFSSFFEETSQIFTDLSADAVAILAPSGDQERPKIVPEWATPLTSSRTPTFSPSAPFQFLLTDTLELERRSLENRHRVIVGSRDDSERPCRLEIHRVHRPTLSRQTSIRSRRIEQEDVSESFSSLSNSGDSFALGIPRDVFHWTGENWNGVFQDVSRLSRVPDSDISLNIAGCTVETGRRRLRDGRLMRVLGVNVGGVEGVQWNCVDRVAVAILDFLAARCGS</sequence>
<protein>
    <submittedName>
        <fullName evidence="1">Uncharacterized protein</fullName>
    </submittedName>
</protein>